<evidence type="ECO:0000313" key="1">
    <source>
        <dbReference type="EMBL" id="PWY84022.1"/>
    </source>
</evidence>
<dbReference type="OrthoDB" id="5427059at2759"/>
<proteinExistence type="predicted"/>
<organism evidence="1 2">
    <name type="scientific">Aspergillus eucalypticola (strain CBS 122712 / IBT 29274)</name>
    <dbReference type="NCBI Taxonomy" id="1448314"/>
    <lineage>
        <taxon>Eukaryota</taxon>
        <taxon>Fungi</taxon>
        <taxon>Dikarya</taxon>
        <taxon>Ascomycota</taxon>
        <taxon>Pezizomycotina</taxon>
        <taxon>Eurotiomycetes</taxon>
        <taxon>Eurotiomycetidae</taxon>
        <taxon>Eurotiales</taxon>
        <taxon>Aspergillaceae</taxon>
        <taxon>Aspergillus</taxon>
        <taxon>Aspergillus subgen. Circumdati</taxon>
    </lineage>
</organism>
<dbReference type="VEuPathDB" id="FungiDB:BO83DRAFT_422670"/>
<accession>A0A317WFK6</accession>
<reference evidence="1" key="1">
    <citation type="submission" date="2016-12" db="EMBL/GenBank/DDBJ databases">
        <title>The genomes of Aspergillus section Nigri reveals drivers in fungal speciation.</title>
        <authorList>
            <consortium name="DOE Joint Genome Institute"/>
            <person name="Vesth T.C."/>
            <person name="Nybo J."/>
            <person name="Theobald S."/>
            <person name="Brandl J."/>
            <person name="Frisvad J.C."/>
            <person name="Nielsen K.F."/>
            <person name="Lyhne E.K."/>
            <person name="Kogle M.E."/>
            <person name="Kuo A."/>
            <person name="Riley R."/>
            <person name="Clum A."/>
            <person name="Nolan M."/>
            <person name="Lipzen A."/>
            <person name="Salamov A."/>
            <person name="Henrissat B."/>
            <person name="Wiebenga A."/>
            <person name="De vries R.P."/>
            <person name="Grigoriev I.V."/>
            <person name="Mortensen U.H."/>
            <person name="Andersen M.R."/>
            <person name="Baker S.E."/>
        </authorList>
    </citation>
    <scope>NUCLEOTIDE SEQUENCE</scope>
    <source>
        <strain evidence="1">CBS 122712</strain>
    </source>
</reference>
<gene>
    <name evidence="1" type="ORF">BO83DRAFT_422670</name>
</gene>
<dbReference type="GeneID" id="37057012"/>
<dbReference type="AlphaFoldDB" id="A0A317WFK6"/>
<dbReference type="RefSeq" id="XP_025392577.1">
    <property type="nucleotide sequence ID" value="XM_025535050.1"/>
</dbReference>
<keyword evidence="2" id="KW-1185">Reference proteome</keyword>
<dbReference type="EMBL" id="MSFU01000002">
    <property type="protein sequence ID" value="PWY84022.1"/>
    <property type="molecule type" value="Genomic_DNA"/>
</dbReference>
<evidence type="ECO:0000313" key="2">
    <source>
        <dbReference type="Proteomes" id="UP000246171"/>
    </source>
</evidence>
<comment type="caution">
    <text evidence="1">The sequence shown here is derived from an EMBL/GenBank/DDBJ whole genome shotgun (WGS) entry which is preliminary data.</text>
</comment>
<dbReference type="Proteomes" id="UP000246171">
    <property type="component" value="Unassembled WGS sequence"/>
</dbReference>
<protein>
    <submittedName>
        <fullName evidence="1">Uncharacterized protein</fullName>
    </submittedName>
</protein>
<name>A0A317WFK6_ASPEC</name>
<sequence>MPGEIVYIIFNIQRARSPTNELHIVPYELQSTKAVPTLEGIPVELRISILFTIPDPGSLWSLLRASPVYYEIFELVKRDLLRSLLQKHHAGLVDMTDAIAAIRSKGLHASEQPNKEKIIALLESRNYSYKTPRPETPPAQLLDEPANTQETVQLLRLHNQALLFLEDFCRTIRRPVWMDETRWESDIIPLVLTETEKRRIIRAFYRLQIYGNIFGSIERTVDAAYTSEDNDWQEKQDVFTGGEMWRLFFGHMSPWEVEEFSCLWEHCCYRYESILREVSDSLVQTGCMFFDELPEDQRPPPGCWYTDCDDFESPMDKRESLTSKGPSLLCKILREKQFLARRNLVLVNVRSFRLYFYDFGVWPRPTDNDQMELFYPADKFNFGTDRNGLRDFLKSLPPFERPNLAWERIWLRDDLNFAQVFYDMYEFGATNKHRPWQYALWDDERLIEWNVPILSDDYPFWDPRHDN</sequence>